<organism evidence="2 3">
    <name type="scientific">Triangularia verruculosa</name>
    <dbReference type="NCBI Taxonomy" id="2587418"/>
    <lineage>
        <taxon>Eukaryota</taxon>
        <taxon>Fungi</taxon>
        <taxon>Dikarya</taxon>
        <taxon>Ascomycota</taxon>
        <taxon>Pezizomycotina</taxon>
        <taxon>Sordariomycetes</taxon>
        <taxon>Sordariomycetidae</taxon>
        <taxon>Sordariales</taxon>
        <taxon>Podosporaceae</taxon>
        <taxon>Triangularia</taxon>
    </lineage>
</organism>
<comment type="caution">
    <text evidence="2">The sequence shown here is derived from an EMBL/GenBank/DDBJ whole genome shotgun (WGS) entry which is preliminary data.</text>
</comment>
<sequence length="137" mass="15346">MTLHIPILKLPLLLHLLVETPASLSFLLLPEAQLPGPSPEATLILRNFGGLLLSTNLIALVFLLRPHFDSLSALVTLCLGTYHVWPIYRAYSRLKHTNLGQKKKETDRKVFGGPIVHFWVHLFCLVALVVSGWYGLD</sequence>
<name>A0AAN6XJS5_9PEZI</name>
<evidence type="ECO:0000313" key="2">
    <source>
        <dbReference type="EMBL" id="KAK4199772.1"/>
    </source>
</evidence>
<protein>
    <submittedName>
        <fullName evidence="2">Uncharacterized protein</fullName>
    </submittedName>
</protein>
<feature type="transmembrane region" description="Helical" evidence="1">
    <location>
        <begin position="12"/>
        <end position="32"/>
    </location>
</feature>
<proteinExistence type="predicted"/>
<feature type="transmembrane region" description="Helical" evidence="1">
    <location>
        <begin position="70"/>
        <end position="91"/>
    </location>
</feature>
<dbReference type="EMBL" id="MU863928">
    <property type="protein sequence ID" value="KAK4199772.1"/>
    <property type="molecule type" value="Genomic_DNA"/>
</dbReference>
<gene>
    <name evidence="2" type="ORF">QBC40DRAFT_227328</name>
</gene>
<dbReference type="Proteomes" id="UP001303160">
    <property type="component" value="Unassembled WGS sequence"/>
</dbReference>
<dbReference type="AlphaFoldDB" id="A0AAN6XJS5"/>
<feature type="transmembrane region" description="Helical" evidence="1">
    <location>
        <begin position="111"/>
        <end position="134"/>
    </location>
</feature>
<accession>A0AAN6XJS5</accession>
<keyword evidence="3" id="KW-1185">Reference proteome</keyword>
<reference evidence="2" key="2">
    <citation type="submission" date="2023-05" db="EMBL/GenBank/DDBJ databases">
        <authorList>
            <consortium name="Lawrence Berkeley National Laboratory"/>
            <person name="Steindorff A."/>
            <person name="Hensen N."/>
            <person name="Bonometti L."/>
            <person name="Westerberg I."/>
            <person name="Brannstrom I.O."/>
            <person name="Guillou S."/>
            <person name="Cros-Aarteil S."/>
            <person name="Calhoun S."/>
            <person name="Haridas S."/>
            <person name="Kuo A."/>
            <person name="Mondo S."/>
            <person name="Pangilinan J."/>
            <person name="Riley R."/>
            <person name="Labutti K."/>
            <person name="Andreopoulos B."/>
            <person name="Lipzen A."/>
            <person name="Chen C."/>
            <person name="Yanf M."/>
            <person name="Daum C."/>
            <person name="Ng V."/>
            <person name="Clum A."/>
            <person name="Ohm R."/>
            <person name="Martin F."/>
            <person name="Silar P."/>
            <person name="Natvig D."/>
            <person name="Lalanne C."/>
            <person name="Gautier V."/>
            <person name="Ament-Velasquez S.L."/>
            <person name="Kruys A."/>
            <person name="Hutchinson M.I."/>
            <person name="Powell A.J."/>
            <person name="Barry K."/>
            <person name="Miller A.N."/>
            <person name="Grigoriev I.V."/>
            <person name="Debuchy R."/>
            <person name="Gladieux P."/>
            <person name="Thoren M.H."/>
            <person name="Johannesson H."/>
        </authorList>
    </citation>
    <scope>NUCLEOTIDE SEQUENCE</scope>
    <source>
        <strain evidence="2">CBS 315.58</strain>
    </source>
</reference>
<feature type="transmembrane region" description="Helical" evidence="1">
    <location>
        <begin position="44"/>
        <end position="64"/>
    </location>
</feature>
<keyword evidence="1" id="KW-1133">Transmembrane helix</keyword>
<evidence type="ECO:0000313" key="3">
    <source>
        <dbReference type="Proteomes" id="UP001303160"/>
    </source>
</evidence>
<evidence type="ECO:0000256" key="1">
    <source>
        <dbReference type="SAM" id="Phobius"/>
    </source>
</evidence>
<reference evidence="2" key="1">
    <citation type="journal article" date="2023" name="Mol. Phylogenet. Evol.">
        <title>Genome-scale phylogeny and comparative genomics of the fungal order Sordariales.</title>
        <authorList>
            <person name="Hensen N."/>
            <person name="Bonometti L."/>
            <person name="Westerberg I."/>
            <person name="Brannstrom I.O."/>
            <person name="Guillou S."/>
            <person name="Cros-Aarteil S."/>
            <person name="Calhoun S."/>
            <person name="Haridas S."/>
            <person name="Kuo A."/>
            <person name="Mondo S."/>
            <person name="Pangilinan J."/>
            <person name="Riley R."/>
            <person name="LaButti K."/>
            <person name="Andreopoulos B."/>
            <person name="Lipzen A."/>
            <person name="Chen C."/>
            <person name="Yan M."/>
            <person name="Daum C."/>
            <person name="Ng V."/>
            <person name="Clum A."/>
            <person name="Steindorff A."/>
            <person name="Ohm R.A."/>
            <person name="Martin F."/>
            <person name="Silar P."/>
            <person name="Natvig D.O."/>
            <person name="Lalanne C."/>
            <person name="Gautier V."/>
            <person name="Ament-Velasquez S.L."/>
            <person name="Kruys A."/>
            <person name="Hutchinson M.I."/>
            <person name="Powell A.J."/>
            <person name="Barry K."/>
            <person name="Miller A.N."/>
            <person name="Grigoriev I.V."/>
            <person name="Debuchy R."/>
            <person name="Gladieux P."/>
            <person name="Hiltunen Thoren M."/>
            <person name="Johannesson H."/>
        </authorList>
    </citation>
    <scope>NUCLEOTIDE SEQUENCE</scope>
    <source>
        <strain evidence="2">CBS 315.58</strain>
    </source>
</reference>
<keyword evidence="1" id="KW-0472">Membrane</keyword>
<keyword evidence="1" id="KW-0812">Transmembrane</keyword>